<comment type="similarity">
    <text evidence="1">Belongs to the UDP-glycosyltransferase family.</text>
</comment>
<protein>
    <submittedName>
        <fullName evidence="6">UDP-glucuronosyltransferase 2A1-like</fullName>
    </submittedName>
</protein>
<gene>
    <name evidence="6" type="primary">LOC103610440</name>
</gene>
<evidence type="ECO:0000256" key="3">
    <source>
        <dbReference type="ARBA" id="ARBA00022679"/>
    </source>
</evidence>
<evidence type="ECO:0000313" key="5">
    <source>
        <dbReference type="Proteomes" id="UP000694923"/>
    </source>
</evidence>
<dbReference type="RefSeq" id="XP_008592835.1">
    <property type="nucleotide sequence ID" value="XM_008594613.1"/>
</dbReference>
<reference evidence="6" key="1">
    <citation type="submission" date="2025-08" db="UniProtKB">
        <authorList>
            <consortium name="RefSeq"/>
        </authorList>
    </citation>
    <scope>IDENTIFICATION</scope>
</reference>
<dbReference type="PANTHER" id="PTHR48043:SF140">
    <property type="entry name" value="UDP-GLUCURONOSYLTRANSFERASE 2A1"/>
    <property type="match status" value="1"/>
</dbReference>
<keyword evidence="4" id="KW-0732">Signal</keyword>
<dbReference type="SUPFAM" id="SSF53756">
    <property type="entry name" value="UDP-Glycosyltransferase/glycogen phosphorylase"/>
    <property type="match status" value="2"/>
</dbReference>
<feature type="signal peptide" evidence="4">
    <location>
        <begin position="1"/>
        <end position="20"/>
    </location>
</feature>
<organism evidence="5 6">
    <name type="scientific">Galeopterus variegatus</name>
    <name type="common">Malayan flying lemur</name>
    <name type="synonym">Cynocephalus variegatus</name>
    <dbReference type="NCBI Taxonomy" id="482537"/>
    <lineage>
        <taxon>Eukaryota</taxon>
        <taxon>Metazoa</taxon>
        <taxon>Chordata</taxon>
        <taxon>Craniata</taxon>
        <taxon>Vertebrata</taxon>
        <taxon>Euteleostomi</taxon>
        <taxon>Mammalia</taxon>
        <taxon>Eutheria</taxon>
        <taxon>Euarchontoglires</taxon>
        <taxon>Dermoptera</taxon>
        <taxon>Cynocephalidae</taxon>
        <taxon>Galeopterus</taxon>
    </lineage>
</organism>
<keyword evidence="5" id="KW-1185">Reference proteome</keyword>
<dbReference type="Gene3D" id="3.40.50.2000">
    <property type="entry name" value="Glycogen Phosphorylase B"/>
    <property type="match status" value="2"/>
</dbReference>
<proteinExistence type="inferred from homology"/>
<dbReference type="InterPro" id="IPR002213">
    <property type="entry name" value="UDP_glucos_trans"/>
</dbReference>
<feature type="chain" id="PRO_5046377946" evidence="4">
    <location>
        <begin position="21"/>
        <end position="447"/>
    </location>
</feature>
<dbReference type="Proteomes" id="UP000694923">
    <property type="component" value="Unplaced"/>
</dbReference>
<accession>A0ABM0SIZ4</accession>
<sequence>MLNNILILSLQISLLRTTLGGNVLIWPMEGSHWLNIKIIIDELIEKEHNVTVLVASGALFITPTSNSSLTFEMYKVSFGKERIEGVIRNFVLTWLENGPSPSTIWRFYQEMAIVIEDFHMVSREICDGVLENQKLMEKLKKRKFEVLLLDPVFPCGDIVALKLGIPFMYSLRFSPASTVEKHCGKVPYPPSYVPAILSELTDQMTFSDRIRNFISYHLQDYMFETLWKSWDSYYSKALDGSHWLNIKLILEELIQRNHNVTVLASSATLFINSNFDSPVNFETIPVSYKKSNIDSLIEHMIVLWIDHRPTPLTLWAFYKELGKLLDTFFRINIQICDGVLNNSKLMAKLHKGDFAVLVADPVTICGDLVALKLGIPFIFTLRFSPASTVERHCGKIPAPASYVPAALSELTDQMTFGERVKNTISYPLQDYIFQSYWGEWNSYYRKF</sequence>
<dbReference type="PANTHER" id="PTHR48043">
    <property type="entry name" value="EG:EG0003.4 PROTEIN-RELATED"/>
    <property type="match status" value="1"/>
</dbReference>
<evidence type="ECO:0000256" key="2">
    <source>
        <dbReference type="ARBA" id="ARBA00022676"/>
    </source>
</evidence>
<dbReference type="Pfam" id="PF00201">
    <property type="entry name" value="UDPGT"/>
    <property type="match status" value="1"/>
</dbReference>
<dbReference type="GeneID" id="103610440"/>
<keyword evidence="3" id="KW-0808">Transferase</keyword>
<evidence type="ECO:0000256" key="4">
    <source>
        <dbReference type="SAM" id="SignalP"/>
    </source>
</evidence>
<evidence type="ECO:0000313" key="6">
    <source>
        <dbReference type="RefSeq" id="XP_008592835.1"/>
    </source>
</evidence>
<dbReference type="InterPro" id="IPR050271">
    <property type="entry name" value="UDP-glycosyltransferase"/>
</dbReference>
<name>A0ABM0SIZ4_GALVR</name>
<evidence type="ECO:0000256" key="1">
    <source>
        <dbReference type="ARBA" id="ARBA00009995"/>
    </source>
</evidence>
<keyword evidence="2" id="KW-0328">Glycosyltransferase</keyword>